<feature type="transmembrane region" description="Helical" evidence="6">
    <location>
        <begin position="428"/>
        <end position="447"/>
    </location>
</feature>
<dbReference type="PANTHER" id="PTHR23501">
    <property type="entry name" value="MAJOR FACILITATOR SUPERFAMILY"/>
    <property type="match status" value="1"/>
</dbReference>
<dbReference type="InterPro" id="IPR020846">
    <property type="entry name" value="MFS_dom"/>
</dbReference>
<feature type="transmembrane region" description="Helical" evidence="6">
    <location>
        <begin position="245"/>
        <end position="267"/>
    </location>
</feature>
<protein>
    <submittedName>
        <fullName evidence="8">MFS general substrate transporter</fullName>
    </submittedName>
</protein>
<dbReference type="PROSITE" id="PS50850">
    <property type="entry name" value="MFS"/>
    <property type="match status" value="1"/>
</dbReference>
<dbReference type="OrthoDB" id="440553at2759"/>
<feature type="transmembrane region" description="Helical" evidence="6">
    <location>
        <begin position="68"/>
        <end position="94"/>
    </location>
</feature>
<dbReference type="AlphaFoldDB" id="A0A6A6HR95"/>
<comment type="subcellular location">
    <subcellularLocation>
        <location evidence="1">Membrane</location>
        <topology evidence="1">Multi-pass membrane protein</topology>
    </subcellularLocation>
</comment>
<dbReference type="SUPFAM" id="SSF103473">
    <property type="entry name" value="MFS general substrate transporter"/>
    <property type="match status" value="1"/>
</dbReference>
<accession>A0A6A6HR95</accession>
<feature type="transmembrane region" description="Helical" evidence="6">
    <location>
        <begin position="459"/>
        <end position="480"/>
    </location>
</feature>
<feature type="transmembrane region" description="Helical" evidence="6">
    <location>
        <begin position="403"/>
        <end position="421"/>
    </location>
</feature>
<proteinExistence type="predicted"/>
<feature type="compositionally biased region" description="Basic and acidic residues" evidence="5">
    <location>
        <begin position="1"/>
        <end position="15"/>
    </location>
</feature>
<evidence type="ECO:0000256" key="5">
    <source>
        <dbReference type="SAM" id="MobiDB-lite"/>
    </source>
</evidence>
<evidence type="ECO:0000259" key="7">
    <source>
        <dbReference type="PROSITE" id="PS50850"/>
    </source>
</evidence>
<evidence type="ECO:0000256" key="1">
    <source>
        <dbReference type="ARBA" id="ARBA00004141"/>
    </source>
</evidence>
<feature type="transmembrane region" description="Helical" evidence="6">
    <location>
        <begin position="106"/>
        <end position="127"/>
    </location>
</feature>
<evidence type="ECO:0000256" key="2">
    <source>
        <dbReference type="ARBA" id="ARBA00022692"/>
    </source>
</evidence>
<keyword evidence="2 6" id="KW-0812">Transmembrane</keyword>
<dbReference type="PANTHER" id="PTHR23501:SF43">
    <property type="entry name" value="MULTIDRUG TRANSPORTER, PUTATIVE (AFU_ORTHOLOGUE AFUA_6G03040)-RELATED"/>
    <property type="match status" value="1"/>
</dbReference>
<reference evidence="8" key="1">
    <citation type="journal article" date="2020" name="Stud. Mycol.">
        <title>101 Dothideomycetes genomes: a test case for predicting lifestyles and emergence of pathogens.</title>
        <authorList>
            <person name="Haridas S."/>
            <person name="Albert R."/>
            <person name="Binder M."/>
            <person name="Bloem J."/>
            <person name="Labutti K."/>
            <person name="Salamov A."/>
            <person name="Andreopoulos B."/>
            <person name="Baker S."/>
            <person name="Barry K."/>
            <person name="Bills G."/>
            <person name="Bluhm B."/>
            <person name="Cannon C."/>
            <person name="Castanera R."/>
            <person name="Culley D."/>
            <person name="Daum C."/>
            <person name="Ezra D."/>
            <person name="Gonzalez J."/>
            <person name="Henrissat B."/>
            <person name="Kuo A."/>
            <person name="Liang C."/>
            <person name="Lipzen A."/>
            <person name="Lutzoni F."/>
            <person name="Magnuson J."/>
            <person name="Mondo S."/>
            <person name="Nolan M."/>
            <person name="Ohm R."/>
            <person name="Pangilinan J."/>
            <person name="Park H.-J."/>
            <person name="Ramirez L."/>
            <person name="Alfaro M."/>
            <person name="Sun H."/>
            <person name="Tritt A."/>
            <person name="Yoshinaga Y."/>
            <person name="Zwiers L.-H."/>
            <person name="Turgeon B."/>
            <person name="Goodwin S."/>
            <person name="Spatafora J."/>
            <person name="Crous P."/>
            <person name="Grigoriev I."/>
        </authorList>
    </citation>
    <scope>NUCLEOTIDE SEQUENCE</scope>
    <source>
        <strain evidence="8">Tuck. ex Michener</strain>
    </source>
</reference>
<feature type="domain" description="Major facilitator superfamily (MFS) profile" evidence="7">
    <location>
        <begin position="71"/>
        <end position="589"/>
    </location>
</feature>
<keyword evidence="3 6" id="KW-1133">Transmembrane helix</keyword>
<evidence type="ECO:0000256" key="3">
    <source>
        <dbReference type="ARBA" id="ARBA00022989"/>
    </source>
</evidence>
<dbReference type="GO" id="GO:0005886">
    <property type="term" value="C:plasma membrane"/>
    <property type="evidence" value="ECO:0007669"/>
    <property type="project" value="TreeGrafter"/>
</dbReference>
<gene>
    <name evidence="8" type="ORF">EV356DRAFT_527811</name>
</gene>
<dbReference type="EMBL" id="ML991771">
    <property type="protein sequence ID" value="KAF2239960.1"/>
    <property type="molecule type" value="Genomic_DNA"/>
</dbReference>
<dbReference type="InterPro" id="IPR011701">
    <property type="entry name" value="MFS"/>
</dbReference>
<keyword evidence="9" id="KW-1185">Reference proteome</keyword>
<keyword evidence="4 6" id="KW-0472">Membrane</keyword>
<feature type="transmembrane region" description="Helical" evidence="6">
    <location>
        <begin position="220"/>
        <end position="239"/>
    </location>
</feature>
<evidence type="ECO:0000313" key="9">
    <source>
        <dbReference type="Proteomes" id="UP000800092"/>
    </source>
</evidence>
<feature type="transmembrane region" description="Helical" evidence="6">
    <location>
        <begin position="133"/>
        <end position="154"/>
    </location>
</feature>
<dbReference type="InterPro" id="IPR036259">
    <property type="entry name" value="MFS_trans_sf"/>
</dbReference>
<sequence>MSEPVVEKDVQREDTSQATSSEDAERRLSTASTAGERDEGATEVPPRNETMNGTSKPPEPKRLHGKRLVLVEFCLCMGLLLSIVDASIVSTALVTIGRYYNDFVKTYWIVLSYLLAYMTFSIVWARFSDVVGHKWAVVAAWVVFVAFSLGCGLAQSINQLIVFRTFQGIGGSGLYSMTNLSRYNVQRQPQQGNLRQCELMPHTVIPSITPKEHFSTMSGATGTVFAVSSVLGPVIGGIICNETTWRWIFLLNVPVGVATTILVILAWPTSVANRALSLHKSSLAQLDVVGLLLITAATVLLIVGLQQAGSAIVPWNSSITIGLLTASGVSAIGLAAWTWFLESRGDRSRITPTFPSAFLKRRILLGTIIITLLTGFHLFLVIVQLPEHFQIVNGTSTISSGVRLMPLLFASALGSTVASLASRKENNTFYTLIVASSCLLLGSGLLSTTSTGPHLNSAIYGYQVIFGLGIGMTFATSVIVTTIEAPLQYYGITLLLTLTTRDASFCADHLSSALALGVVNQARILGGTIGLAVSTIIFNIRVGTDLKGILSPSEIAALRHTLNSIPDFSVPQQAAISYAFALSFNSQLRVCMYVAAVCWVVSACTWSAKATSLLKRKEMHDFAIENPDSEEVRNAVKEELESSKR</sequence>
<evidence type="ECO:0000256" key="6">
    <source>
        <dbReference type="SAM" id="Phobius"/>
    </source>
</evidence>
<name>A0A6A6HR95_VIRVR</name>
<evidence type="ECO:0000313" key="8">
    <source>
        <dbReference type="EMBL" id="KAF2239960.1"/>
    </source>
</evidence>
<dbReference type="Proteomes" id="UP000800092">
    <property type="component" value="Unassembled WGS sequence"/>
</dbReference>
<feature type="transmembrane region" description="Helical" evidence="6">
    <location>
        <begin position="288"/>
        <end position="307"/>
    </location>
</feature>
<dbReference type="Gene3D" id="1.20.1250.20">
    <property type="entry name" value="MFS general substrate transporter like domains"/>
    <property type="match status" value="1"/>
</dbReference>
<dbReference type="GO" id="GO:0022857">
    <property type="term" value="F:transmembrane transporter activity"/>
    <property type="evidence" value="ECO:0007669"/>
    <property type="project" value="InterPro"/>
</dbReference>
<feature type="transmembrane region" description="Helical" evidence="6">
    <location>
        <begin position="362"/>
        <end position="383"/>
    </location>
</feature>
<feature type="region of interest" description="Disordered" evidence="5">
    <location>
        <begin position="1"/>
        <end position="61"/>
    </location>
</feature>
<evidence type="ECO:0000256" key="4">
    <source>
        <dbReference type="ARBA" id="ARBA00023136"/>
    </source>
</evidence>
<organism evidence="8 9">
    <name type="scientific">Viridothelium virens</name>
    <name type="common">Speckled blister lichen</name>
    <name type="synonym">Trypethelium virens</name>
    <dbReference type="NCBI Taxonomy" id="1048519"/>
    <lineage>
        <taxon>Eukaryota</taxon>
        <taxon>Fungi</taxon>
        <taxon>Dikarya</taxon>
        <taxon>Ascomycota</taxon>
        <taxon>Pezizomycotina</taxon>
        <taxon>Dothideomycetes</taxon>
        <taxon>Dothideomycetes incertae sedis</taxon>
        <taxon>Trypetheliales</taxon>
        <taxon>Trypetheliaceae</taxon>
        <taxon>Viridothelium</taxon>
    </lineage>
</organism>
<feature type="transmembrane region" description="Helical" evidence="6">
    <location>
        <begin position="319"/>
        <end position="341"/>
    </location>
</feature>
<dbReference type="Pfam" id="PF07690">
    <property type="entry name" value="MFS_1"/>
    <property type="match status" value="2"/>
</dbReference>